<comment type="caution">
    <text evidence="9">The sequence shown here is derived from an EMBL/GenBank/DDBJ whole genome shotgun (WGS) entry which is preliminary data.</text>
</comment>
<evidence type="ECO:0000256" key="6">
    <source>
        <dbReference type="ARBA" id="ARBA00022989"/>
    </source>
</evidence>
<comment type="subcellular location">
    <subcellularLocation>
        <location evidence="1 8">Cell membrane</location>
        <topology evidence="1 8">Multi-pass membrane protein</topology>
    </subcellularLocation>
</comment>
<feature type="transmembrane region" description="Helical" evidence="8">
    <location>
        <begin position="163"/>
        <end position="182"/>
    </location>
</feature>
<dbReference type="Proteomes" id="UP000017938">
    <property type="component" value="Unassembled WGS sequence"/>
</dbReference>
<dbReference type="AlphaFoldDB" id="R6U261"/>
<comment type="similarity">
    <text evidence="2 8">Belongs to the alanine or glycine:cation symporter (AGCS) (TC 2.A.25) family.</text>
</comment>
<dbReference type="NCBIfam" id="TIGR00835">
    <property type="entry name" value="agcS"/>
    <property type="match status" value="1"/>
</dbReference>
<dbReference type="InterPro" id="IPR001463">
    <property type="entry name" value="Na/Ala_symport"/>
</dbReference>
<organism evidence="9 10">
    <name type="scientific">Candidatus Colimorpha enterica</name>
    <dbReference type="NCBI Taxonomy" id="3083063"/>
    <lineage>
        <taxon>Bacteria</taxon>
        <taxon>Pseudomonadati</taxon>
        <taxon>Bacteroidota</taxon>
        <taxon>Bacteroidia</taxon>
        <taxon>Bacteroidales</taxon>
        <taxon>Candidatus Colimorpha</taxon>
    </lineage>
</organism>
<feature type="transmembrane region" description="Helical" evidence="8">
    <location>
        <begin position="328"/>
        <end position="354"/>
    </location>
</feature>
<keyword evidence="3 8" id="KW-0813">Transport</keyword>
<evidence type="ECO:0000256" key="2">
    <source>
        <dbReference type="ARBA" id="ARBA00009261"/>
    </source>
</evidence>
<evidence type="ECO:0000256" key="5">
    <source>
        <dbReference type="ARBA" id="ARBA00022692"/>
    </source>
</evidence>
<keyword evidence="7 8" id="KW-0472">Membrane</keyword>
<gene>
    <name evidence="9" type="ORF">BN580_02083</name>
</gene>
<keyword evidence="6 8" id="KW-1133">Transmembrane helix</keyword>
<dbReference type="PRINTS" id="PR00175">
    <property type="entry name" value="NAALASMPORT"/>
</dbReference>
<feature type="transmembrane region" description="Helical" evidence="8">
    <location>
        <begin position="131"/>
        <end position="151"/>
    </location>
</feature>
<feature type="transmembrane region" description="Helical" evidence="8">
    <location>
        <begin position="194"/>
        <end position="214"/>
    </location>
</feature>
<proteinExistence type="inferred from homology"/>
<feature type="transmembrane region" description="Helical" evidence="8">
    <location>
        <begin position="283"/>
        <end position="308"/>
    </location>
</feature>
<dbReference type="EMBL" id="CBFW010000350">
    <property type="protein sequence ID" value="CDC76184.1"/>
    <property type="molecule type" value="Genomic_DNA"/>
</dbReference>
<keyword evidence="8" id="KW-0769">Symport</keyword>
<keyword evidence="5 8" id="KW-0812">Transmembrane</keyword>
<evidence type="ECO:0000256" key="8">
    <source>
        <dbReference type="RuleBase" id="RU363064"/>
    </source>
</evidence>
<dbReference type="Pfam" id="PF01235">
    <property type="entry name" value="Na_Ala_symp"/>
    <property type="match status" value="1"/>
</dbReference>
<dbReference type="Gene3D" id="1.20.1740.10">
    <property type="entry name" value="Amino acid/polyamine transporter I"/>
    <property type="match status" value="1"/>
</dbReference>
<dbReference type="PANTHER" id="PTHR30330">
    <property type="entry name" value="AGSS FAMILY TRANSPORTER, SODIUM-ALANINE"/>
    <property type="match status" value="1"/>
</dbReference>
<name>R6U261_9BACT</name>
<reference evidence="9" key="1">
    <citation type="submission" date="2012-11" db="EMBL/GenBank/DDBJ databases">
        <title>Dependencies among metagenomic species, viruses, plasmids and units of genetic variation.</title>
        <authorList>
            <person name="Nielsen H.B."/>
            <person name="Almeida M."/>
            <person name="Juncker A.S."/>
            <person name="Rasmussen S."/>
            <person name="Li J."/>
            <person name="Sunagawa S."/>
            <person name="Plichta D."/>
            <person name="Gautier L."/>
            <person name="Le Chatelier E."/>
            <person name="Peletier E."/>
            <person name="Bonde I."/>
            <person name="Nielsen T."/>
            <person name="Manichanh C."/>
            <person name="Arumugam M."/>
            <person name="Batto J."/>
            <person name="Santos M.B.Q.D."/>
            <person name="Blom N."/>
            <person name="Borruel N."/>
            <person name="Burgdorf K.S."/>
            <person name="Boumezbeur F."/>
            <person name="Casellas F."/>
            <person name="Dore J."/>
            <person name="Guarner F."/>
            <person name="Hansen T."/>
            <person name="Hildebrand F."/>
            <person name="Kaas R.S."/>
            <person name="Kennedy S."/>
            <person name="Kristiansen K."/>
            <person name="Kultima J.R."/>
            <person name="Leonard P."/>
            <person name="Levenez F."/>
            <person name="Lund O."/>
            <person name="Moumen B."/>
            <person name="Le Paslier D."/>
            <person name="Pons N."/>
            <person name="Pedersen O."/>
            <person name="Prifti E."/>
            <person name="Qin J."/>
            <person name="Raes J."/>
            <person name="Tap J."/>
            <person name="Tims S."/>
            <person name="Ussery D.W."/>
            <person name="Yamada T."/>
            <person name="MetaHit consortium"/>
            <person name="Renault P."/>
            <person name="Sicheritz-Ponten T."/>
            <person name="Bork P."/>
            <person name="Wang J."/>
            <person name="Brunak S."/>
            <person name="Ehrlich S.D."/>
        </authorList>
    </citation>
    <scope>NUCLEOTIDE SEQUENCE [LARGE SCALE GENOMIC DNA]</scope>
</reference>
<feature type="transmembrane region" description="Helical" evidence="8">
    <location>
        <begin position="397"/>
        <end position="414"/>
    </location>
</feature>
<evidence type="ECO:0000313" key="10">
    <source>
        <dbReference type="Proteomes" id="UP000017938"/>
    </source>
</evidence>
<evidence type="ECO:0000313" key="9">
    <source>
        <dbReference type="EMBL" id="CDC76184.1"/>
    </source>
</evidence>
<feature type="transmembrane region" description="Helical" evidence="8">
    <location>
        <begin position="226"/>
        <end position="245"/>
    </location>
</feature>
<evidence type="ECO:0000256" key="4">
    <source>
        <dbReference type="ARBA" id="ARBA00022475"/>
    </source>
</evidence>
<dbReference type="PANTHER" id="PTHR30330:SF3">
    <property type="entry name" value="TRANSCRIPTIONAL REGULATOR, LRP FAMILY"/>
    <property type="match status" value="1"/>
</dbReference>
<dbReference type="GO" id="GO:0005283">
    <property type="term" value="F:amino acid:sodium symporter activity"/>
    <property type="evidence" value="ECO:0007669"/>
    <property type="project" value="InterPro"/>
</dbReference>
<dbReference type="GO" id="GO:0005886">
    <property type="term" value="C:plasma membrane"/>
    <property type="evidence" value="ECO:0007669"/>
    <property type="project" value="UniProtKB-SubCell"/>
</dbReference>
<evidence type="ECO:0000256" key="3">
    <source>
        <dbReference type="ARBA" id="ARBA00022448"/>
    </source>
</evidence>
<sequence length="427" mass="44522">MLSFVNRMILGPALPCVMAVCGTFLLMRFRLFPLRHPIRTVRALSDRRGDGISPFRAACVALSGTLGVGNIAGVASAIAMGGAGSVFWMWVSAFFAMIIKYAEVTTAMLYRKNGHGGAPYYMEKGIGSRRLALFFAGLILFSSFTVGNTVQSSAAAEALRVSFGVPKIMTGVVFAALTVILLGGGVKRVADFSAVVIPVLSIGYVILSLAIIIRNGAMLPSVMARIIGGAFEFRAAGGGLAGFFISRAVRLGASRGVLSNEAGCGTAAFAHSSASSKPAEQGVFGIFEVFVDTVLLCTLTAFVVLIAFPACIPELDGMALAAEAYSVIGLPGGVFVSASSAVYALASVVCWSFYGQESLICLGAGEKARRAYTLIYGAAGIAGAIFTPGFVWELADMSVSLMALVNTVCLCILSRGSARATREYFEG</sequence>
<dbReference type="STRING" id="1263015.BN580_02083"/>
<feature type="transmembrane region" description="Helical" evidence="8">
    <location>
        <begin position="374"/>
        <end position="391"/>
    </location>
</feature>
<feature type="transmembrane region" description="Helical" evidence="8">
    <location>
        <begin position="12"/>
        <end position="34"/>
    </location>
</feature>
<evidence type="ECO:0000256" key="7">
    <source>
        <dbReference type="ARBA" id="ARBA00023136"/>
    </source>
</evidence>
<evidence type="ECO:0000256" key="1">
    <source>
        <dbReference type="ARBA" id="ARBA00004651"/>
    </source>
</evidence>
<feature type="transmembrane region" description="Helical" evidence="8">
    <location>
        <begin position="55"/>
        <end position="81"/>
    </location>
</feature>
<feature type="transmembrane region" description="Helical" evidence="8">
    <location>
        <begin position="87"/>
        <end position="110"/>
    </location>
</feature>
<keyword evidence="4 8" id="KW-1003">Cell membrane</keyword>
<accession>R6U261</accession>
<protein>
    <submittedName>
        <fullName evidence="9">Putative sodium/amino acid symporter</fullName>
    </submittedName>
</protein>